<accession>A0A183L3W0</accession>
<evidence type="ECO:0000313" key="1">
    <source>
        <dbReference type="WBParaSite" id="SCUD_0002202101-mRNA-1"/>
    </source>
</evidence>
<dbReference type="WBParaSite" id="SCUD_0002202101-mRNA-1">
    <property type="protein sequence ID" value="SCUD_0002202101-mRNA-1"/>
    <property type="gene ID" value="SCUD_0002202101"/>
</dbReference>
<dbReference type="AlphaFoldDB" id="A0A183L3W0"/>
<name>A0A183L3W0_9TREM</name>
<reference evidence="1" key="1">
    <citation type="submission" date="2016-06" db="UniProtKB">
        <authorList>
            <consortium name="WormBaseParasite"/>
        </authorList>
    </citation>
    <scope>IDENTIFICATION</scope>
</reference>
<proteinExistence type="predicted"/>
<sequence length="47" mass="5886">MIQQYNLLLVKPYTILPRYNKRRNFKDHACIRRSDEDWSEFFVNRIP</sequence>
<protein>
    <submittedName>
        <fullName evidence="1">Uncharacterized protein</fullName>
    </submittedName>
</protein>
<organism evidence="1">
    <name type="scientific">Schistosoma curassoni</name>
    <dbReference type="NCBI Taxonomy" id="6186"/>
    <lineage>
        <taxon>Eukaryota</taxon>
        <taxon>Metazoa</taxon>
        <taxon>Spiralia</taxon>
        <taxon>Lophotrochozoa</taxon>
        <taxon>Platyhelminthes</taxon>
        <taxon>Trematoda</taxon>
        <taxon>Digenea</taxon>
        <taxon>Strigeidida</taxon>
        <taxon>Schistosomatoidea</taxon>
        <taxon>Schistosomatidae</taxon>
        <taxon>Schistosoma</taxon>
    </lineage>
</organism>